<feature type="active site" description="Proton donor" evidence="5">
    <location>
        <position position="404"/>
    </location>
</feature>
<feature type="active site" evidence="5">
    <location>
        <position position="472"/>
    </location>
</feature>
<gene>
    <name evidence="9" type="ORF">DAKH74_012910</name>
</gene>
<comment type="subcellular location">
    <subcellularLocation>
        <location evidence="1">Endoplasmic reticulum</location>
    </subcellularLocation>
</comment>
<dbReference type="EMBL" id="BTGD01000003">
    <property type="protein sequence ID" value="GMM54675.1"/>
    <property type="molecule type" value="Genomic_DNA"/>
</dbReference>
<evidence type="ECO:0000256" key="2">
    <source>
        <dbReference type="ARBA" id="ARBA00007658"/>
    </source>
</evidence>
<dbReference type="InterPro" id="IPR036026">
    <property type="entry name" value="Seven-hairpin_glycosidases"/>
</dbReference>
<dbReference type="InterPro" id="IPR001382">
    <property type="entry name" value="Glyco_hydro_47"/>
</dbReference>
<accession>A0AAV5RTB0</accession>
<evidence type="ECO:0000256" key="4">
    <source>
        <dbReference type="ARBA" id="ARBA00023180"/>
    </source>
</evidence>
<dbReference type="GO" id="GO:0036503">
    <property type="term" value="P:ERAD pathway"/>
    <property type="evidence" value="ECO:0007669"/>
    <property type="project" value="UniProtKB-ARBA"/>
</dbReference>
<keyword evidence="7" id="KW-0326">Glycosidase</keyword>
<dbReference type="Pfam" id="PF01532">
    <property type="entry name" value="Glyco_hydro_47"/>
    <property type="match status" value="1"/>
</dbReference>
<reference evidence="9 10" key="1">
    <citation type="journal article" date="2023" name="Elife">
        <title>Identification of key yeast species and microbe-microbe interactions impacting larval growth of Drosophila in the wild.</title>
        <authorList>
            <person name="Mure A."/>
            <person name="Sugiura Y."/>
            <person name="Maeda R."/>
            <person name="Honda K."/>
            <person name="Sakurai N."/>
            <person name="Takahashi Y."/>
            <person name="Watada M."/>
            <person name="Katoh T."/>
            <person name="Gotoh A."/>
            <person name="Gotoh Y."/>
            <person name="Taniguchi I."/>
            <person name="Nakamura K."/>
            <person name="Hayashi T."/>
            <person name="Katayama T."/>
            <person name="Uemura T."/>
            <person name="Hattori Y."/>
        </authorList>
    </citation>
    <scope>NUCLEOTIDE SEQUENCE [LARGE SCALE GENOMIC DNA]</scope>
    <source>
        <strain evidence="9 10">KH-74</strain>
    </source>
</reference>
<evidence type="ECO:0000313" key="10">
    <source>
        <dbReference type="Proteomes" id="UP001377567"/>
    </source>
</evidence>
<evidence type="ECO:0000256" key="5">
    <source>
        <dbReference type="PIRSR" id="PIRSR601382-1"/>
    </source>
</evidence>
<feature type="active site" evidence="5">
    <location>
        <position position="311"/>
    </location>
</feature>
<dbReference type="PRINTS" id="PR00747">
    <property type="entry name" value="GLYHDRLASE47"/>
</dbReference>
<dbReference type="GO" id="GO:0016020">
    <property type="term" value="C:membrane"/>
    <property type="evidence" value="ECO:0007669"/>
    <property type="project" value="InterPro"/>
</dbReference>
<comment type="caution">
    <text evidence="9">The sequence shown here is derived from an EMBL/GenBank/DDBJ whole genome shotgun (WGS) entry which is preliminary data.</text>
</comment>
<feature type="active site" description="Proton donor" evidence="5">
    <location>
        <position position="166"/>
    </location>
</feature>
<evidence type="ECO:0000256" key="8">
    <source>
        <dbReference type="SAM" id="SignalP"/>
    </source>
</evidence>
<dbReference type="Proteomes" id="UP001377567">
    <property type="component" value="Unassembled WGS sequence"/>
</dbReference>
<protein>
    <recommendedName>
        <fullName evidence="7">alpha-1,2-Mannosidase</fullName>
        <ecNumber evidence="7">3.2.1.-</ecNumber>
    </recommendedName>
</protein>
<dbReference type="PANTHER" id="PTHR45679:SF5">
    <property type="entry name" value="ER DEGRADATION-ENHANCING ALPHA-MANNOSIDASE-LIKE PROTEIN 1"/>
    <property type="match status" value="1"/>
</dbReference>
<comment type="cofactor">
    <cofactor evidence="6">
        <name>Ca(2+)</name>
        <dbReference type="ChEBI" id="CHEBI:29108"/>
    </cofactor>
</comment>
<dbReference type="InterPro" id="IPR044674">
    <property type="entry name" value="EDEM1/2/3"/>
</dbReference>
<dbReference type="InterPro" id="IPR012341">
    <property type="entry name" value="6hp_glycosidase-like_sf"/>
</dbReference>
<keyword evidence="4" id="KW-0325">Glycoprotein</keyword>
<dbReference type="GO" id="GO:0004571">
    <property type="term" value="F:mannosyl-oligosaccharide 1,2-alpha-mannosidase activity"/>
    <property type="evidence" value="ECO:0007669"/>
    <property type="project" value="InterPro"/>
</dbReference>
<keyword evidence="6" id="KW-0479">Metal-binding</keyword>
<comment type="similarity">
    <text evidence="2 7">Belongs to the glycosyl hydrolase 47 family.</text>
</comment>
<dbReference type="GO" id="GO:0044322">
    <property type="term" value="C:endoplasmic reticulum quality control compartment"/>
    <property type="evidence" value="ECO:0007669"/>
    <property type="project" value="GOC"/>
</dbReference>
<keyword evidence="10" id="KW-1185">Reference proteome</keyword>
<proteinExistence type="inferred from homology"/>
<sequence length="918" mass="103401">MSSHIRLRSIWSITYRSLQLLLILHCITCRGETLDEEQVHFTLDSEPITGNDEHHDFAPASFTKTELEFYRQKVKGFFNFALDKYLERGYPYDEIRPLSCVPKTRNFDNSNDLVTNDVLGNFTTTLIDSLTTVAIIGDRERMKELVDLVISTYDNFAIDSVVQVFETTIRVVGGLMSTHLYITDPRKKVFLGDEYDGESLLRLARDMADRLLPAYMTKTGLPVPRVNLLTKFYGLTTELVNENNVAGMASPMFEFTMLSYLTSDQKYERIARYAFDKVWSMRSARNLLPMSFNPQDRHFYSTMTGTGASVDSFFEHALKGAVLFDDEALYDIWTQSYDALNIDTRGDWFYYNVDSNSGGIFTRWIDSLSGFFPGVQTLHGDLDDAVPKHLMFLKLWDTFGSIPERWGFNINRLLPGNSGAMAHASRKMQAQSLRDADLLRNVDLHNLTAIREANEMLKQVNTPLEWYPLRPEFIESTYFLYRATRDPLYLQIGARIARDLETRFMGPCGFAGFQDIYNGKPQDRMESFVLSETLKYLYLLFDEGNELHSTRDNTVFSTEGHPMWLLPEVKRRYKTEGTFTDPWWIQHLAECEREEIAYLERRQNHGGDAAGGNMFFKFAKRLLRGTLPSTEDEPGAGAGTDNSTLAAEAPDAALAAETTRRAPATCPVYTPPSLEGPAHAQWLYSPLLSGYSRLFEIEERFGDTLVPPLWNRDLGPELRQEGLQVGLAPGPGRTAASAAIELDPAFYARWADPRGSRCRRAATSESVDLYFVSNSDAGDADTDGAGEARLEPPVVHRNNRTVASTSFLGRHKLRVEKVSPGQVDTHGDTVQSAQFEGADRVDTLSSKCDATAALYTPTTLYVAGRLDGIAIPKGYAVELPFRDLFPEDRDVAGSSLGLNAQRQLLLDCTPIVNIRVVQ</sequence>
<keyword evidence="7" id="KW-0378">Hydrolase</keyword>
<organism evidence="9 10">
    <name type="scientific">Maudiozyma humilis</name>
    <name type="common">Sour dough yeast</name>
    <name type="synonym">Kazachstania humilis</name>
    <dbReference type="NCBI Taxonomy" id="51915"/>
    <lineage>
        <taxon>Eukaryota</taxon>
        <taxon>Fungi</taxon>
        <taxon>Dikarya</taxon>
        <taxon>Ascomycota</taxon>
        <taxon>Saccharomycotina</taxon>
        <taxon>Saccharomycetes</taxon>
        <taxon>Saccharomycetales</taxon>
        <taxon>Saccharomycetaceae</taxon>
        <taxon>Maudiozyma</taxon>
    </lineage>
</organism>
<dbReference type="AlphaFoldDB" id="A0AAV5RTB0"/>
<evidence type="ECO:0000256" key="7">
    <source>
        <dbReference type="RuleBase" id="RU361193"/>
    </source>
</evidence>
<keyword evidence="8" id="KW-0732">Signal</keyword>
<evidence type="ECO:0000313" key="9">
    <source>
        <dbReference type="EMBL" id="GMM54675.1"/>
    </source>
</evidence>
<dbReference type="Gene3D" id="1.50.10.10">
    <property type="match status" value="1"/>
</dbReference>
<name>A0AAV5RTB0_MAUHU</name>
<dbReference type="EC" id="3.2.1.-" evidence="7"/>
<dbReference type="SUPFAM" id="SSF48225">
    <property type="entry name" value="Seven-hairpin glycosidases"/>
    <property type="match status" value="1"/>
</dbReference>
<evidence type="ECO:0000256" key="1">
    <source>
        <dbReference type="ARBA" id="ARBA00004240"/>
    </source>
</evidence>
<keyword evidence="6" id="KW-0106">Calcium</keyword>
<dbReference type="PANTHER" id="PTHR45679">
    <property type="entry name" value="ER DEGRADATION-ENHANCING ALPHA-MANNOSIDASE-LIKE PROTEIN 2"/>
    <property type="match status" value="1"/>
</dbReference>
<feature type="binding site" evidence="6">
    <location>
        <position position="558"/>
    </location>
    <ligand>
        <name>Ca(2+)</name>
        <dbReference type="ChEBI" id="CHEBI:29108"/>
    </ligand>
</feature>
<dbReference type="GO" id="GO:0005975">
    <property type="term" value="P:carbohydrate metabolic process"/>
    <property type="evidence" value="ECO:0007669"/>
    <property type="project" value="InterPro"/>
</dbReference>
<keyword evidence="3" id="KW-0256">Endoplasmic reticulum</keyword>
<feature type="signal peptide" evidence="8">
    <location>
        <begin position="1"/>
        <end position="33"/>
    </location>
</feature>
<evidence type="ECO:0000256" key="3">
    <source>
        <dbReference type="ARBA" id="ARBA00022824"/>
    </source>
</evidence>
<evidence type="ECO:0000256" key="6">
    <source>
        <dbReference type="PIRSR" id="PIRSR601382-2"/>
    </source>
</evidence>
<dbReference type="GO" id="GO:0005509">
    <property type="term" value="F:calcium ion binding"/>
    <property type="evidence" value="ECO:0007669"/>
    <property type="project" value="InterPro"/>
</dbReference>
<dbReference type="GO" id="GO:1904380">
    <property type="term" value="P:endoplasmic reticulum mannose trimming"/>
    <property type="evidence" value="ECO:0007669"/>
    <property type="project" value="InterPro"/>
</dbReference>
<feature type="chain" id="PRO_5043484408" description="alpha-1,2-Mannosidase" evidence="8">
    <location>
        <begin position="34"/>
        <end position="918"/>
    </location>
</feature>